<evidence type="ECO:0000259" key="1">
    <source>
        <dbReference type="SMART" id="SM00635"/>
    </source>
</evidence>
<organism evidence="2 3">
    <name type="scientific">Echinicola rosea</name>
    <dbReference type="NCBI Taxonomy" id="1807691"/>
    <lineage>
        <taxon>Bacteria</taxon>
        <taxon>Pseudomonadati</taxon>
        <taxon>Bacteroidota</taxon>
        <taxon>Cytophagia</taxon>
        <taxon>Cytophagales</taxon>
        <taxon>Cyclobacteriaceae</taxon>
        <taxon>Echinicola</taxon>
    </lineage>
</organism>
<dbReference type="SMART" id="SM00635">
    <property type="entry name" value="BID_2"/>
    <property type="match status" value="1"/>
</dbReference>
<dbReference type="SUPFAM" id="SSF49373">
    <property type="entry name" value="Invasin/intimin cell-adhesion fragments"/>
    <property type="match status" value="1"/>
</dbReference>
<proteinExistence type="predicted"/>
<protein>
    <recommendedName>
        <fullName evidence="1">BIG2 domain-containing protein</fullName>
    </recommendedName>
</protein>
<name>A0ABQ1V1L2_9BACT</name>
<reference evidence="3" key="1">
    <citation type="journal article" date="2019" name="Int. J. Syst. Evol. Microbiol.">
        <title>The Global Catalogue of Microorganisms (GCM) 10K type strain sequencing project: providing services to taxonomists for standard genome sequencing and annotation.</title>
        <authorList>
            <consortium name="The Broad Institute Genomics Platform"/>
            <consortium name="The Broad Institute Genome Sequencing Center for Infectious Disease"/>
            <person name="Wu L."/>
            <person name="Ma J."/>
        </authorList>
    </citation>
    <scope>NUCLEOTIDE SEQUENCE [LARGE SCALE GENOMIC DNA]</scope>
    <source>
        <strain evidence="3">CGMCC 1.15407</strain>
    </source>
</reference>
<keyword evidence="3" id="KW-1185">Reference proteome</keyword>
<dbReference type="Gene3D" id="2.60.40.1080">
    <property type="match status" value="1"/>
</dbReference>
<gene>
    <name evidence="2" type="ORF">GCM10011339_23460</name>
</gene>
<comment type="caution">
    <text evidence="2">The sequence shown here is derived from an EMBL/GenBank/DDBJ whole genome shotgun (WGS) entry which is preliminary data.</text>
</comment>
<dbReference type="Pfam" id="PF02368">
    <property type="entry name" value="Big_2"/>
    <property type="match status" value="1"/>
</dbReference>
<dbReference type="Proteomes" id="UP000647339">
    <property type="component" value="Unassembled WGS sequence"/>
</dbReference>
<evidence type="ECO:0000313" key="2">
    <source>
        <dbReference type="EMBL" id="GGF34497.1"/>
    </source>
</evidence>
<dbReference type="PROSITE" id="PS51257">
    <property type="entry name" value="PROKAR_LIPOPROTEIN"/>
    <property type="match status" value="1"/>
</dbReference>
<accession>A0ABQ1V1L2</accession>
<dbReference type="RefSeq" id="WP_137401842.1">
    <property type="nucleotide sequence ID" value="NZ_BMIU01000010.1"/>
</dbReference>
<dbReference type="InterPro" id="IPR008964">
    <property type="entry name" value="Invasin/intimin_cell_adhesion"/>
</dbReference>
<feature type="domain" description="BIG2" evidence="1">
    <location>
        <begin position="27"/>
        <end position="104"/>
    </location>
</feature>
<dbReference type="EMBL" id="BMIU01000010">
    <property type="protein sequence ID" value="GGF34497.1"/>
    <property type="molecule type" value="Genomic_DNA"/>
</dbReference>
<evidence type="ECO:0000313" key="3">
    <source>
        <dbReference type="Proteomes" id="UP000647339"/>
    </source>
</evidence>
<dbReference type="InterPro" id="IPR003343">
    <property type="entry name" value="Big_2"/>
</dbReference>
<sequence>MKLRSTLLTAIGMAMFFSCSNGDENPNDNQINLSESSIEIDVDQNFKLETSFNREGYSTNEFKWESDSSIVASVSGDGTVTGKIKGETTIRVTTNDGQFSGECQVKVNPINFLYVEPLFAFGEGMEYFKSNENRTLGNQSDDGLVFNDSNVDVEMVMYLFENAKMYGGAVILKSTESVAERTIDFLRQRYIPVGNENDVYYFADNDVIAGVTVDSQLGLTVMYLELSESESGRIDIKAAINEGFEKLRAKDL</sequence>